<evidence type="ECO:0000256" key="5">
    <source>
        <dbReference type="SAM" id="MobiDB-lite"/>
    </source>
</evidence>
<keyword evidence="2 4" id="KW-0479">Metal-binding</keyword>
<keyword evidence="3 4" id="KW-0408">Iron</keyword>
<dbReference type="GO" id="GO:0009055">
    <property type="term" value="F:electron transfer activity"/>
    <property type="evidence" value="ECO:0007669"/>
    <property type="project" value="InterPro"/>
</dbReference>
<evidence type="ECO:0000313" key="7">
    <source>
        <dbReference type="EMBL" id="SDY09948.1"/>
    </source>
</evidence>
<feature type="domain" description="Cytochrome c" evidence="6">
    <location>
        <begin position="16"/>
        <end position="120"/>
    </location>
</feature>
<dbReference type="RefSeq" id="WP_245710779.1">
    <property type="nucleotide sequence ID" value="NZ_FNPF01000003.1"/>
</dbReference>
<evidence type="ECO:0000256" key="1">
    <source>
        <dbReference type="ARBA" id="ARBA00022617"/>
    </source>
</evidence>
<dbReference type="SUPFAM" id="SSF46626">
    <property type="entry name" value="Cytochrome c"/>
    <property type="match status" value="1"/>
</dbReference>
<dbReference type="InterPro" id="IPR009056">
    <property type="entry name" value="Cyt_c-like_dom"/>
</dbReference>
<evidence type="ECO:0000259" key="6">
    <source>
        <dbReference type="PROSITE" id="PS51007"/>
    </source>
</evidence>
<keyword evidence="8" id="KW-1185">Reference proteome</keyword>
<sequence length="124" mass="13378">MAQAQGLPEALTDRPGNPEEGRAIVTTRERGLCILCHGGPFPDVAFTGDLAPDLTGVGARLSEPELRQRIVDSRVLNPGTIMPPYHSTSGLTRVGERWQGTTILTAQEVEDVVAYLATLTEEPR</sequence>
<evidence type="ECO:0000313" key="8">
    <source>
        <dbReference type="Proteomes" id="UP000199286"/>
    </source>
</evidence>
<protein>
    <submittedName>
        <fullName evidence="7">Sulfur-oxidizing protein SoxX</fullName>
    </submittedName>
</protein>
<accession>A0A1H3H4V4</accession>
<evidence type="ECO:0000256" key="3">
    <source>
        <dbReference type="ARBA" id="ARBA00023004"/>
    </source>
</evidence>
<dbReference type="Proteomes" id="UP000199286">
    <property type="component" value="Unassembled WGS sequence"/>
</dbReference>
<dbReference type="GO" id="GO:0020037">
    <property type="term" value="F:heme binding"/>
    <property type="evidence" value="ECO:0007669"/>
    <property type="project" value="InterPro"/>
</dbReference>
<dbReference type="Gene3D" id="1.10.760.10">
    <property type="entry name" value="Cytochrome c-like domain"/>
    <property type="match status" value="1"/>
</dbReference>
<dbReference type="PROSITE" id="PS51007">
    <property type="entry name" value="CYTC"/>
    <property type="match status" value="1"/>
</dbReference>
<feature type="region of interest" description="Disordered" evidence="5">
    <location>
        <begin position="1"/>
        <end position="21"/>
    </location>
</feature>
<dbReference type="STRING" id="321339.SAMN05444340_103204"/>
<evidence type="ECO:0000256" key="4">
    <source>
        <dbReference type="PROSITE-ProRule" id="PRU00433"/>
    </source>
</evidence>
<dbReference type="GO" id="GO:0046872">
    <property type="term" value="F:metal ion binding"/>
    <property type="evidence" value="ECO:0007669"/>
    <property type="project" value="UniProtKB-KW"/>
</dbReference>
<keyword evidence="1 4" id="KW-0349">Heme</keyword>
<organism evidence="7 8">
    <name type="scientific">Citreimonas salinaria</name>
    <dbReference type="NCBI Taxonomy" id="321339"/>
    <lineage>
        <taxon>Bacteria</taxon>
        <taxon>Pseudomonadati</taxon>
        <taxon>Pseudomonadota</taxon>
        <taxon>Alphaproteobacteria</taxon>
        <taxon>Rhodobacterales</taxon>
        <taxon>Roseobacteraceae</taxon>
        <taxon>Citreimonas</taxon>
    </lineage>
</organism>
<gene>
    <name evidence="7" type="ORF">SAMN05444340_103204</name>
</gene>
<name>A0A1H3H4V4_9RHOB</name>
<evidence type="ECO:0000256" key="2">
    <source>
        <dbReference type="ARBA" id="ARBA00022723"/>
    </source>
</evidence>
<reference evidence="7 8" key="1">
    <citation type="submission" date="2016-10" db="EMBL/GenBank/DDBJ databases">
        <authorList>
            <person name="de Groot N.N."/>
        </authorList>
    </citation>
    <scope>NUCLEOTIDE SEQUENCE [LARGE SCALE GENOMIC DNA]</scope>
    <source>
        <strain evidence="7 8">DSM 26880</strain>
    </source>
</reference>
<proteinExistence type="predicted"/>
<dbReference type="NCBIfam" id="TIGR04485">
    <property type="entry name" value="thiosulf_SoxX"/>
    <property type="match status" value="1"/>
</dbReference>
<dbReference type="AlphaFoldDB" id="A0A1H3H4V4"/>
<dbReference type="Pfam" id="PF00034">
    <property type="entry name" value="Cytochrom_C"/>
    <property type="match status" value="1"/>
</dbReference>
<dbReference type="EMBL" id="FNPF01000003">
    <property type="protein sequence ID" value="SDY09948.1"/>
    <property type="molecule type" value="Genomic_DNA"/>
</dbReference>
<dbReference type="InterPro" id="IPR036909">
    <property type="entry name" value="Cyt_c-like_dom_sf"/>
</dbReference>
<dbReference type="InterPro" id="IPR030999">
    <property type="entry name" value="Thiosulf_SoxX"/>
</dbReference>